<dbReference type="CDD" id="cd19499">
    <property type="entry name" value="RecA-like_ClpB_Hsp104-like"/>
    <property type="match status" value="1"/>
</dbReference>
<dbReference type="Gene3D" id="1.10.8.60">
    <property type="match status" value="2"/>
</dbReference>
<dbReference type="InterPro" id="IPR019489">
    <property type="entry name" value="Clp_ATPase_C"/>
</dbReference>
<dbReference type="InterPro" id="IPR041546">
    <property type="entry name" value="ClpA/ClpB_AAA_lid"/>
</dbReference>
<name>A0A2M6R9S5_9BACT</name>
<keyword evidence="2" id="KW-0547">Nucleotide-binding</keyword>
<dbReference type="InterPro" id="IPR018368">
    <property type="entry name" value="ClpA/B_CS1"/>
</dbReference>
<dbReference type="GO" id="GO:0034605">
    <property type="term" value="P:cellular response to heat"/>
    <property type="evidence" value="ECO:0007669"/>
    <property type="project" value="TreeGrafter"/>
</dbReference>
<dbReference type="GO" id="GO:0005737">
    <property type="term" value="C:cytoplasm"/>
    <property type="evidence" value="ECO:0007669"/>
    <property type="project" value="TreeGrafter"/>
</dbReference>
<dbReference type="Pfam" id="PF00004">
    <property type="entry name" value="AAA"/>
    <property type="match status" value="1"/>
</dbReference>
<dbReference type="Pfam" id="PF07724">
    <property type="entry name" value="AAA_2"/>
    <property type="match status" value="1"/>
</dbReference>
<comment type="caution">
    <text evidence="7">The sequence shown here is derived from an EMBL/GenBank/DDBJ whole genome shotgun (WGS) entry which is preliminary data.</text>
</comment>
<dbReference type="FunFam" id="3.40.50.300:FF:000025">
    <property type="entry name" value="ATP-dependent Clp protease subunit"/>
    <property type="match status" value="1"/>
</dbReference>
<dbReference type="GO" id="GO:0008233">
    <property type="term" value="F:peptidase activity"/>
    <property type="evidence" value="ECO:0007669"/>
    <property type="project" value="UniProtKB-KW"/>
</dbReference>
<dbReference type="PANTHER" id="PTHR11638:SF18">
    <property type="entry name" value="HEAT SHOCK PROTEIN 104"/>
    <property type="match status" value="1"/>
</dbReference>
<accession>A0A2M6R9S5</accession>
<dbReference type="SUPFAM" id="SSF52540">
    <property type="entry name" value="P-loop containing nucleoside triphosphate hydrolases"/>
    <property type="match status" value="2"/>
</dbReference>
<keyword evidence="7" id="KW-0378">Hydrolase</keyword>
<evidence type="ECO:0000256" key="3">
    <source>
        <dbReference type="ARBA" id="ARBA00022840"/>
    </source>
</evidence>
<feature type="domain" description="Clp ATPase C-terminal" evidence="6">
    <location>
        <begin position="584"/>
        <end position="673"/>
    </location>
</feature>
<proteinExistence type="predicted"/>
<keyword evidence="7" id="KW-0645">Protease</keyword>
<dbReference type="GO" id="GO:0006508">
    <property type="term" value="P:proteolysis"/>
    <property type="evidence" value="ECO:0007669"/>
    <property type="project" value="UniProtKB-KW"/>
</dbReference>
<evidence type="ECO:0000259" key="6">
    <source>
        <dbReference type="SMART" id="SM01086"/>
    </source>
</evidence>
<dbReference type="GO" id="GO:0005524">
    <property type="term" value="F:ATP binding"/>
    <property type="evidence" value="ECO:0007669"/>
    <property type="project" value="UniProtKB-KW"/>
</dbReference>
<reference evidence="8" key="1">
    <citation type="submission" date="2017-09" db="EMBL/GenBank/DDBJ databases">
        <title>Depth-based differentiation of microbial function through sediment-hosted aquifers and enrichment of novel symbionts in the deep terrestrial subsurface.</title>
        <authorList>
            <person name="Probst A.J."/>
            <person name="Ladd B."/>
            <person name="Jarett J.K."/>
            <person name="Geller-Mcgrath D.E."/>
            <person name="Sieber C.M.K."/>
            <person name="Emerson J.B."/>
            <person name="Anantharaman K."/>
            <person name="Thomas B.C."/>
            <person name="Malmstrom R."/>
            <person name="Stieglmeier M."/>
            <person name="Klingl A."/>
            <person name="Woyke T."/>
            <person name="Ryan C.M."/>
            <person name="Banfield J.F."/>
        </authorList>
    </citation>
    <scope>NUCLEOTIDE SEQUENCE [LARGE SCALE GENOMIC DNA]</scope>
</reference>
<dbReference type="InterPro" id="IPR003959">
    <property type="entry name" value="ATPase_AAA_core"/>
</dbReference>
<dbReference type="FunFam" id="3.40.50.300:FF:000010">
    <property type="entry name" value="Chaperone clpB 1, putative"/>
    <property type="match status" value="1"/>
</dbReference>
<feature type="domain" description="AAA+ ATPase" evidence="5">
    <location>
        <begin position="405"/>
        <end position="563"/>
    </location>
</feature>
<dbReference type="CDD" id="cd00009">
    <property type="entry name" value="AAA"/>
    <property type="match status" value="1"/>
</dbReference>
<dbReference type="InterPro" id="IPR003593">
    <property type="entry name" value="AAA+_ATPase"/>
</dbReference>
<dbReference type="Gene3D" id="4.10.860.10">
    <property type="entry name" value="UVR domain"/>
    <property type="match status" value="1"/>
</dbReference>
<keyword evidence="3 7" id="KW-0067">ATP-binding</keyword>
<dbReference type="InterPro" id="IPR050130">
    <property type="entry name" value="ClpA_ClpB"/>
</dbReference>
<feature type="domain" description="AAA+ ATPase" evidence="5">
    <location>
        <begin position="72"/>
        <end position="216"/>
    </location>
</feature>
<dbReference type="InterPro" id="IPR027417">
    <property type="entry name" value="P-loop_NTPase"/>
</dbReference>
<dbReference type="SMART" id="SM01086">
    <property type="entry name" value="ClpB_D2-small"/>
    <property type="match status" value="1"/>
</dbReference>
<dbReference type="Pfam" id="PF17871">
    <property type="entry name" value="AAA_lid_9"/>
    <property type="match status" value="1"/>
</dbReference>
<evidence type="ECO:0000259" key="5">
    <source>
        <dbReference type="SMART" id="SM00382"/>
    </source>
</evidence>
<dbReference type="PANTHER" id="PTHR11638">
    <property type="entry name" value="ATP-DEPENDENT CLP PROTEASE"/>
    <property type="match status" value="1"/>
</dbReference>
<keyword evidence="1" id="KW-0677">Repeat</keyword>
<dbReference type="PROSITE" id="PS00870">
    <property type="entry name" value="CLPAB_1"/>
    <property type="match status" value="1"/>
</dbReference>
<evidence type="ECO:0000313" key="8">
    <source>
        <dbReference type="Proteomes" id="UP000231162"/>
    </source>
</evidence>
<evidence type="ECO:0000313" key="7">
    <source>
        <dbReference type="EMBL" id="PIS06810.1"/>
    </source>
</evidence>
<evidence type="ECO:0000256" key="2">
    <source>
        <dbReference type="ARBA" id="ARBA00022741"/>
    </source>
</evidence>
<evidence type="ECO:0000256" key="4">
    <source>
        <dbReference type="ARBA" id="ARBA00023186"/>
    </source>
</evidence>
<dbReference type="InterPro" id="IPR001270">
    <property type="entry name" value="ClpA/B"/>
</dbReference>
<dbReference type="Pfam" id="PF10431">
    <property type="entry name" value="ClpB_D2-small"/>
    <property type="match status" value="1"/>
</dbReference>
<dbReference type="Proteomes" id="UP000231162">
    <property type="component" value="Unassembled WGS sequence"/>
</dbReference>
<sequence>EGIDGDFSPHAPKEFQNVGAPRMAHAKKPQKQSILEYFGTNLTDLALQGKLDPVIGREPEIQRLIQILARRTKNNPALIGEPGVGKTAIVEGLAKRIADGKVPRILSNRQIYQLDLALLIAGTTYRGQFEERLKKVMAEIKKNPRIIIFIDELHTLVGAGSAEGTMDAANIIKPALSRGEIRLIGATTLAEYRKHIEKDAALERRLQRIIVPEPTLDETLLILDGIKKNYEDYHHVTITDDAIKAAAIYSQRFIQDRFLPDKAIDLIDEASSAVHLHRMPSKLTSMNIKKLSAIVTKKELALASHNLEEASLYRKKESELSKIITDADKKLYNIPRDIVNEESIAKIVTMWTGIPVGSIIKEEQDRLRNLEKTLQQTVIGQNEAIKIIASTIRRAKAGISNPSRPLGSFLFLGPTGVGKTYLTQTLAKTIYGSDSALIKIDMSEFMERHNISRLTGAPPGYVGYEEAGKLTESIRRQPFSVVLFDEVEKAHPDVFNLLLQILEDGQLTDASGRLVSFRHAIVILTSNIGTDTLTRKAVMGFHAHDSKIRRAYDDAKIDISKELSDHFRPEFLNRLDKIIYFEPLGERAVAHIVVKELELLSGRVAGEGYTLTFKPAVIDYLVKHGYDPHFGARPLKRAITEYIEDKLADLLLSGFVARQSDISVDVHAGKIIVTQKKGSHVRTRRARQRM</sequence>
<dbReference type="EMBL" id="PEZX01000033">
    <property type="protein sequence ID" value="PIS06810.1"/>
    <property type="molecule type" value="Genomic_DNA"/>
</dbReference>
<dbReference type="SMART" id="SM00382">
    <property type="entry name" value="AAA"/>
    <property type="match status" value="2"/>
</dbReference>
<gene>
    <name evidence="7" type="ORF">COT79_02580</name>
</gene>
<feature type="non-terminal residue" evidence="7">
    <location>
        <position position="1"/>
    </location>
</feature>
<evidence type="ECO:0000256" key="1">
    <source>
        <dbReference type="ARBA" id="ARBA00022737"/>
    </source>
</evidence>
<protein>
    <submittedName>
        <fullName evidence="7">ATP-dependent Clp protease ATP-binding subunit ClpC</fullName>
    </submittedName>
</protein>
<dbReference type="Gene3D" id="3.40.50.300">
    <property type="entry name" value="P-loop containing nucleotide triphosphate hydrolases"/>
    <property type="match status" value="2"/>
</dbReference>
<dbReference type="AlphaFoldDB" id="A0A2M6R9S5"/>
<dbReference type="PRINTS" id="PR00300">
    <property type="entry name" value="CLPPROTEASEA"/>
</dbReference>
<keyword evidence="4" id="KW-0143">Chaperone</keyword>
<dbReference type="GO" id="GO:0016887">
    <property type="term" value="F:ATP hydrolysis activity"/>
    <property type="evidence" value="ECO:0007669"/>
    <property type="project" value="InterPro"/>
</dbReference>
<organism evidence="7 8">
    <name type="scientific">Candidatus Berkelbacteria bacterium CG10_big_fil_rev_8_21_14_0_10_43_14</name>
    <dbReference type="NCBI Taxonomy" id="1974515"/>
    <lineage>
        <taxon>Bacteria</taxon>
        <taxon>Candidatus Berkelbacteria</taxon>
    </lineage>
</organism>